<dbReference type="Proteomes" id="UP001501414">
    <property type="component" value="Unassembled WGS sequence"/>
</dbReference>
<proteinExistence type="predicted"/>
<dbReference type="EMBL" id="BAAAJK010000006">
    <property type="protein sequence ID" value="GAA1385539.1"/>
    <property type="molecule type" value="Genomic_DNA"/>
</dbReference>
<reference evidence="4" key="1">
    <citation type="journal article" date="2019" name="Int. J. Syst. Evol. Microbiol.">
        <title>The Global Catalogue of Microorganisms (GCM) 10K type strain sequencing project: providing services to taxonomists for standard genome sequencing and annotation.</title>
        <authorList>
            <consortium name="The Broad Institute Genomics Platform"/>
            <consortium name="The Broad Institute Genome Sequencing Center for Infectious Disease"/>
            <person name="Wu L."/>
            <person name="Ma J."/>
        </authorList>
    </citation>
    <scope>NUCLEOTIDE SEQUENCE [LARGE SCALE GENOMIC DNA]</scope>
    <source>
        <strain evidence="4">JCM 11896</strain>
    </source>
</reference>
<dbReference type="InterPro" id="IPR009003">
    <property type="entry name" value="Peptidase_S1_PA"/>
</dbReference>
<feature type="chain" id="PRO_5045593681" description="Serine protease" evidence="2">
    <location>
        <begin position="48"/>
        <end position="303"/>
    </location>
</feature>
<evidence type="ECO:0008006" key="5">
    <source>
        <dbReference type="Google" id="ProtNLM"/>
    </source>
</evidence>
<evidence type="ECO:0000313" key="4">
    <source>
        <dbReference type="Proteomes" id="UP001501414"/>
    </source>
</evidence>
<organism evidence="3 4">
    <name type="scientific">Pseudonocardia kongjuensis</name>
    <dbReference type="NCBI Taxonomy" id="102227"/>
    <lineage>
        <taxon>Bacteria</taxon>
        <taxon>Bacillati</taxon>
        <taxon>Actinomycetota</taxon>
        <taxon>Actinomycetes</taxon>
        <taxon>Pseudonocardiales</taxon>
        <taxon>Pseudonocardiaceae</taxon>
        <taxon>Pseudonocardia</taxon>
    </lineage>
</organism>
<evidence type="ECO:0000256" key="2">
    <source>
        <dbReference type="SAM" id="SignalP"/>
    </source>
</evidence>
<evidence type="ECO:0000313" key="3">
    <source>
        <dbReference type="EMBL" id="GAA1385539.1"/>
    </source>
</evidence>
<comment type="caution">
    <text evidence="3">The sequence shown here is derived from an EMBL/GenBank/DDBJ whole genome shotgun (WGS) entry which is preliminary data.</text>
</comment>
<gene>
    <name evidence="3" type="ORF">GCM10009613_18110</name>
</gene>
<feature type="compositionally biased region" description="Basic and acidic residues" evidence="1">
    <location>
        <begin position="1"/>
        <end position="11"/>
    </location>
</feature>
<dbReference type="InterPro" id="IPR043504">
    <property type="entry name" value="Peptidase_S1_PA_chymotrypsin"/>
</dbReference>
<dbReference type="SUPFAM" id="SSF50494">
    <property type="entry name" value="Trypsin-like serine proteases"/>
    <property type="match status" value="1"/>
</dbReference>
<keyword evidence="4" id="KW-1185">Reference proteome</keyword>
<accession>A0ABP4IDR5</accession>
<protein>
    <recommendedName>
        <fullName evidence="5">Serine protease</fullName>
    </recommendedName>
</protein>
<feature type="signal peptide" evidence="2">
    <location>
        <begin position="1"/>
        <end position="47"/>
    </location>
</feature>
<dbReference type="Gene3D" id="2.40.10.10">
    <property type="entry name" value="Trypsin-like serine proteases"/>
    <property type="match status" value="1"/>
</dbReference>
<dbReference type="RefSeq" id="WP_344020371.1">
    <property type="nucleotide sequence ID" value="NZ_BAAAJK010000006.1"/>
</dbReference>
<name>A0ABP4IDR5_9PSEU</name>
<feature type="region of interest" description="Disordered" evidence="1">
    <location>
        <begin position="1"/>
        <end position="23"/>
    </location>
</feature>
<evidence type="ECO:0000256" key="1">
    <source>
        <dbReference type="SAM" id="MobiDB-lite"/>
    </source>
</evidence>
<keyword evidence="2" id="KW-0732">Signal</keyword>
<sequence>MTAVPERDRTTRAARPARPARGHLARTGAAAAAVLALVVAAAGTASAQEGPGFATPDEATVVPGVMTYTAGEAQCTANFVFTDGADVFLGQAAHCAGTGATTEIDGCETGSLPLGTPVEIEGAEHPGTLAYSSWLTMQETGETDPDACRYNDFALVRIDPADIGRTNPTMPFYGGPTGVDPDGTRAGDPVFGYGNSSLRQGITALRPKTGVSLGTTGGGWTHQVGTVLPGIPGDSGSGYLSGDGTALGVLSTLNLAPVAGANGVSDLRSALDHANGPGGFGGALRLVTGELPFTPNPVPVDLG</sequence>